<evidence type="ECO:0000259" key="10">
    <source>
        <dbReference type="Pfam" id="PF02784"/>
    </source>
</evidence>
<evidence type="ECO:0000256" key="6">
    <source>
        <dbReference type="HAMAP-Rule" id="MF_02120"/>
    </source>
</evidence>
<keyword evidence="2 6" id="KW-0210">Decarboxylase</keyword>
<feature type="modified residue" description="N6-(pyridoxal phosphate)lysine" evidence="6 8">
    <location>
        <position position="66"/>
    </location>
</feature>
<dbReference type="SUPFAM" id="SSF51419">
    <property type="entry name" value="PLP-binding barrel"/>
    <property type="match status" value="1"/>
</dbReference>
<dbReference type="GO" id="GO:0009089">
    <property type="term" value="P:lysine biosynthetic process via diaminopimelate"/>
    <property type="evidence" value="ECO:0007669"/>
    <property type="project" value="UniProtKB-UniRule"/>
</dbReference>
<dbReference type="InterPro" id="IPR009006">
    <property type="entry name" value="Ala_racemase/Decarboxylase_C"/>
</dbReference>
<feature type="binding site" evidence="6">
    <location>
        <begin position="290"/>
        <end position="293"/>
    </location>
    <ligand>
        <name>pyridoxal 5'-phosphate</name>
        <dbReference type="ChEBI" id="CHEBI:597326"/>
    </ligand>
</feature>
<evidence type="ECO:0000256" key="9">
    <source>
        <dbReference type="RuleBase" id="RU003738"/>
    </source>
</evidence>
<feature type="binding site" evidence="6">
    <location>
        <position position="390"/>
    </location>
    <ligand>
        <name>pyridoxal 5'-phosphate</name>
        <dbReference type="ChEBI" id="CHEBI:597326"/>
    </ligand>
</feature>
<comment type="subunit">
    <text evidence="6">Homodimer.</text>
</comment>
<reference evidence="11 12" key="1">
    <citation type="submission" date="2011-01" db="EMBL/GenBank/DDBJ databases">
        <title>Complete sequence of chromosome of Streptomyces flavogriseus ATCC 33331.</title>
        <authorList>
            <consortium name="US DOE Joint Genome Institute"/>
            <person name="Lucas S."/>
            <person name="Copeland A."/>
            <person name="Lapidus A."/>
            <person name="Cheng J.-F."/>
            <person name="Goodwin L."/>
            <person name="Pitluck S."/>
            <person name="Davenport K."/>
            <person name="Detter J.C."/>
            <person name="Han C."/>
            <person name="Tapia R."/>
            <person name="Land M."/>
            <person name="Hauser L."/>
            <person name="Kyrpides N."/>
            <person name="Ivanova N."/>
            <person name="Ovchinnikova G."/>
            <person name="Pagani I."/>
            <person name="Brumm P."/>
            <person name="Mead D."/>
            <person name="Woyke T."/>
        </authorList>
    </citation>
    <scope>NUCLEOTIDE SEQUENCE [LARGE SCALE GENOMIC DNA]</scope>
    <source>
        <strain evidence="12">ATCC 33331 / IAF-45CD</strain>
    </source>
</reference>
<dbReference type="PANTHER" id="PTHR43727:SF2">
    <property type="entry name" value="GROUP IV DECARBOXYLASE"/>
    <property type="match status" value="1"/>
</dbReference>
<proteinExistence type="inferred from homology"/>
<dbReference type="EC" id="4.1.1.20" evidence="6 7"/>
<dbReference type="InterPro" id="IPR022644">
    <property type="entry name" value="De-COase2_N"/>
</dbReference>
<feature type="domain" description="Orn/DAP/Arg decarboxylase 2 N-terminal" evidence="10">
    <location>
        <begin position="46"/>
        <end position="297"/>
    </location>
</feature>
<organism evidence="11 12">
    <name type="scientific">Streptomyces pratensis (strain ATCC 33331 / IAF-45CD)</name>
    <dbReference type="NCBI Taxonomy" id="591167"/>
    <lineage>
        <taxon>Bacteria</taxon>
        <taxon>Bacillati</taxon>
        <taxon>Actinomycetota</taxon>
        <taxon>Actinomycetes</taxon>
        <taxon>Kitasatosporales</taxon>
        <taxon>Streptomycetaceae</taxon>
        <taxon>Streptomyces</taxon>
    </lineage>
</organism>
<dbReference type="GO" id="GO:0030170">
    <property type="term" value="F:pyridoxal phosphate binding"/>
    <property type="evidence" value="ECO:0007669"/>
    <property type="project" value="UniProtKB-UniRule"/>
</dbReference>
<feature type="binding site" evidence="6">
    <location>
        <position position="293"/>
    </location>
    <ligand>
        <name>substrate</name>
    </ligand>
</feature>
<dbReference type="NCBIfam" id="TIGR01048">
    <property type="entry name" value="lysA"/>
    <property type="match status" value="1"/>
</dbReference>
<dbReference type="AlphaFoldDB" id="A0A8D4B9R9"/>
<feature type="binding site" evidence="6">
    <location>
        <position position="329"/>
    </location>
    <ligand>
        <name>substrate</name>
    </ligand>
</feature>
<dbReference type="EMBL" id="CP002475">
    <property type="protein sequence ID" value="ADW01604.1"/>
    <property type="molecule type" value="Genomic_DNA"/>
</dbReference>
<evidence type="ECO:0000256" key="7">
    <source>
        <dbReference type="NCBIfam" id="TIGR01048"/>
    </source>
</evidence>
<evidence type="ECO:0000256" key="4">
    <source>
        <dbReference type="ARBA" id="ARBA00023154"/>
    </source>
</evidence>
<feature type="binding site" evidence="6">
    <location>
        <position position="363"/>
    </location>
    <ligand>
        <name>substrate</name>
    </ligand>
</feature>
<dbReference type="OrthoDB" id="9802241at2"/>
<evidence type="ECO:0000313" key="11">
    <source>
        <dbReference type="EMBL" id="ADW01604.1"/>
    </source>
</evidence>
<gene>
    <name evidence="6" type="primary">lysA</name>
    <name evidence="11" type="ordered locus">Sfla_0136</name>
</gene>
<evidence type="ECO:0000256" key="2">
    <source>
        <dbReference type="ARBA" id="ARBA00022793"/>
    </source>
</evidence>
<dbReference type="HAMAP" id="MF_02120">
    <property type="entry name" value="LysA"/>
    <property type="match status" value="1"/>
</dbReference>
<dbReference type="PRINTS" id="PR01181">
    <property type="entry name" value="DAPDCRBXLASE"/>
</dbReference>
<feature type="active site" description="Proton donor" evidence="8">
    <location>
        <position position="362"/>
    </location>
</feature>
<dbReference type="InterPro" id="IPR002986">
    <property type="entry name" value="DAP_deCOOHase_LysA"/>
</dbReference>
<dbReference type="InterPro" id="IPR022653">
    <property type="entry name" value="De-COase2_pyr-phos_BS"/>
</dbReference>
<dbReference type="KEGG" id="sfa:Sfla_0136"/>
<comment type="cofactor">
    <cofactor evidence="1 6 8 9">
        <name>pyridoxal 5'-phosphate</name>
        <dbReference type="ChEBI" id="CHEBI:597326"/>
    </cofactor>
</comment>
<accession>A0A8D4B9R9</accession>
<evidence type="ECO:0000313" key="12">
    <source>
        <dbReference type="Proteomes" id="UP000002066"/>
    </source>
</evidence>
<dbReference type="PROSITE" id="PS00878">
    <property type="entry name" value="ODR_DC_2_1"/>
    <property type="match status" value="1"/>
</dbReference>
<dbReference type="FunFam" id="3.20.20.10:FF:000003">
    <property type="entry name" value="Diaminopimelate decarboxylase"/>
    <property type="match status" value="1"/>
</dbReference>
<dbReference type="InterPro" id="IPR029066">
    <property type="entry name" value="PLP-binding_barrel"/>
</dbReference>
<comment type="similarity">
    <text evidence="6">Belongs to the Orn/Lys/Arg decarboxylase class-II family. LysA subfamily.</text>
</comment>
<evidence type="ECO:0000256" key="3">
    <source>
        <dbReference type="ARBA" id="ARBA00022898"/>
    </source>
</evidence>
<dbReference type="Gene3D" id="3.20.20.10">
    <property type="entry name" value="Alanine racemase"/>
    <property type="match status" value="1"/>
</dbReference>
<dbReference type="SUPFAM" id="SSF50621">
    <property type="entry name" value="Alanine racemase C-terminal domain-like"/>
    <property type="match status" value="1"/>
</dbReference>
<feature type="binding site" evidence="6">
    <location>
        <position position="248"/>
    </location>
    <ligand>
        <name>pyridoxal 5'-phosphate</name>
        <dbReference type="ChEBI" id="CHEBI:597326"/>
    </ligand>
</feature>
<comment type="pathway">
    <text evidence="6 9">Amino-acid biosynthesis; L-lysine biosynthesis via DAP pathway; L-lysine from DL-2,6-diaminopimelate: step 1/1.</text>
</comment>
<feature type="binding site" evidence="6">
    <location>
        <position position="390"/>
    </location>
    <ligand>
        <name>substrate</name>
    </ligand>
</feature>
<dbReference type="PRINTS" id="PR01179">
    <property type="entry name" value="ODADCRBXLASE"/>
</dbReference>
<evidence type="ECO:0000256" key="5">
    <source>
        <dbReference type="ARBA" id="ARBA00023239"/>
    </source>
</evidence>
<keyword evidence="3 6" id="KW-0663">Pyridoxal phosphate</keyword>
<comment type="catalytic activity">
    <reaction evidence="6 9">
        <text>meso-2,6-diaminopimelate + H(+) = L-lysine + CO2</text>
        <dbReference type="Rhea" id="RHEA:15101"/>
        <dbReference type="ChEBI" id="CHEBI:15378"/>
        <dbReference type="ChEBI" id="CHEBI:16526"/>
        <dbReference type="ChEBI" id="CHEBI:32551"/>
        <dbReference type="ChEBI" id="CHEBI:57791"/>
        <dbReference type="EC" id="4.1.1.20"/>
    </reaction>
</comment>
<dbReference type="Proteomes" id="UP000002066">
    <property type="component" value="Chromosome"/>
</dbReference>
<dbReference type="PANTHER" id="PTHR43727">
    <property type="entry name" value="DIAMINOPIMELATE DECARBOXYLASE"/>
    <property type="match status" value="1"/>
</dbReference>
<dbReference type="GO" id="GO:0008836">
    <property type="term" value="F:diaminopimelate decarboxylase activity"/>
    <property type="evidence" value="ECO:0007669"/>
    <property type="project" value="UniProtKB-UniRule"/>
</dbReference>
<dbReference type="UniPathway" id="UPA00034">
    <property type="reaction ID" value="UER00027"/>
</dbReference>
<name>A0A8D4B9R9_STRFA</name>
<evidence type="ECO:0000256" key="8">
    <source>
        <dbReference type="PIRSR" id="PIRSR600183-50"/>
    </source>
</evidence>
<dbReference type="CDD" id="cd06828">
    <property type="entry name" value="PLPDE_III_DapDC"/>
    <property type="match status" value="1"/>
</dbReference>
<feature type="binding site" evidence="6">
    <location>
        <position position="333"/>
    </location>
    <ligand>
        <name>substrate</name>
    </ligand>
</feature>
<sequence>MHTYGTQTVNSRGHLEIGGCDVLDLAKAYGTPVYVIDESAVRDRCRSYLRAFRSKWPHVDVAYASKAFLVGEMVRLAAEEGLSLDVVSAGELRLALWAGASPSKITFHGNYKTGEDIELAVCSRVRSLVIDCLDEIDLIDRQAREHGRVQDVDIRLNLGIDIHTDPKYTTGDEASKFGLPVRRGDAASAVARVLTRDHLRLRGLHFHLGAQVLDTKYHRQALNEVGEFVRTVTARTPWKPQSITVGGGMGVNYDGVSSPPPPSEWARDLLSVFGEQVAPYCAPDVVFGVEPGRSVIAEAGSTLYTVGPTKRSGDRRLVAVDGGLSDNPRPLMYQSVHNVVLASNPELRDTELHEATIFGRHCETDRLIDGVRLPDLPPGEVLAVQCTGAYTHSMFNQHNRFDKPPVVFVRDGRSRLVVRRERFSDTILTEIRSAAADSSDRPGEKQCAF</sequence>
<keyword evidence="6" id="KW-0028">Amino-acid biosynthesis</keyword>
<keyword evidence="4 6" id="KW-0457">Lysine biosynthesis</keyword>
<keyword evidence="5 6" id="KW-0456">Lyase</keyword>
<dbReference type="Pfam" id="PF02784">
    <property type="entry name" value="Orn_Arg_deC_N"/>
    <property type="match status" value="1"/>
</dbReference>
<evidence type="ECO:0000256" key="1">
    <source>
        <dbReference type="ARBA" id="ARBA00001933"/>
    </source>
</evidence>
<dbReference type="Gene3D" id="2.40.37.10">
    <property type="entry name" value="Lyase, Ornithine Decarboxylase, Chain A, domain 1"/>
    <property type="match status" value="1"/>
</dbReference>
<dbReference type="InterPro" id="IPR000183">
    <property type="entry name" value="Orn/DAP/Arg_de-COase"/>
</dbReference>
<comment type="function">
    <text evidence="6">Specifically catalyzes the decarboxylation of meso-diaminopimelate (meso-DAP) to L-lysine.</text>
</comment>
<protein>
    <recommendedName>
        <fullName evidence="6 7">Diaminopimelate decarboxylase</fullName>
        <shortName evidence="6">DAP decarboxylase</shortName>
        <shortName evidence="6">DAPDC</shortName>
        <ecNumber evidence="6 7">4.1.1.20</ecNumber>
    </recommendedName>
</protein>